<organism evidence="1 2">
    <name type="scientific">Botrytis porri</name>
    <dbReference type="NCBI Taxonomy" id="87229"/>
    <lineage>
        <taxon>Eukaryota</taxon>
        <taxon>Fungi</taxon>
        <taxon>Dikarya</taxon>
        <taxon>Ascomycota</taxon>
        <taxon>Pezizomycotina</taxon>
        <taxon>Leotiomycetes</taxon>
        <taxon>Helotiales</taxon>
        <taxon>Sclerotiniaceae</taxon>
        <taxon>Botrytis</taxon>
    </lineage>
</organism>
<accession>A0A4Z1KGS5</accession>
<comment type="caution">
    <text evidence="1">The sequence shown here is derived from an EMBL/GenBank/DDBJ whole genome shotgun (WGS) entry which is preliminary data.</text>
</comment>
<dbReference type="AlphaFoldDB" id="A0A4Z1KGS5"/>
<sequence>MRNSLVTPLPLVKITTKVLGSPGYSLRRFIDTSIDFIFTSLPERRMMARHKFAHELIKIKLTIMHVQKLDTET</sequence>
<dbReference type="Proteomes" id="UP000297280">
    <property type="component" value="Unassembled WGS sequence"/>
</dbReference>
<dbReference type="EMBL" id="PQXO01000413">
    <property type="protein sequence ID" value="TGO85267.1"/>
    <property type="molecule type" value="Genomic_DNA"/>
</dbReference>
<gene>
    <name evidence="1" type="ORF">BPOR_0414g00050</name>
</gene>
<evidence type="ECO:0000313" key="2">
    <source>
        <dbReference type="Proteomes" id="UP000297280"/>
    </source>
</evidence>
<reference evidence="1 2" key="1">
    <citation type="submission" date="2017-12" db="EMBL/GenBank/DDBJ databases">
        <title>Comparative genomics of Botrytis spp.</title>
        <authorList>
            <person name="Valero-Jimenez C.A."/>
            <person name="Tapia P."/>
            <person name="Veloso J."/>
            <person name="Silva-Moreno E."/>
            <person name="Staats M."/>
            <person name="Valdes J.H."/>
            <person name="Van Kan J.A.L."/>
        </authorList>
    </citation>
    <scope>NUCLEOTIDE SEQUENCE [LARGE SCALE GENOMIC DNA]</scope>
    <source>
        <strain evidence="1 2">MUCL3349</strain>
    </source>
</reference>
<proteinExistence type="predicted"/>
<protein>
    <submittedName>
        <fullName evidence="1">Uncharacterized protein</fullName>
    </submittedName>
</protein>
<name>A0A4Z1KGS5_9HELO</name>
<keyword evidence="2" id="KW-1185">Reference proteome</keyword>
<evidence type="ECO:0000313" key="1">
    <source>
        <dbReference type="EMBL" id="TGO85267.1"/>
    </source>
</evidence>